<gene>
    <name evidence="1" type="ORF">GCM10009744_12620</name>
</gene>
<keyword evidence="2" id="KW-1185">Reference proteome</keyword>
<reference evidence="1 2" key="1">
    <citation type="journal article" date="2019" name="Int. J. Syst. Evol. Microbiol.">
        <title>The Global Catalogue of Microorganisms (GCM) 10K type strain sequencing project: providing services to taxonomists for standard genome sequencing and annotation.</title>
        <authorList>
            <consortium name="The Broad Institute Genomics Platform"/>
            <consortium name="The Broad Institute Genome Sequencing Center for Infectious Disease"/>
            <person name="Wu L."/>
            <person name="Ma J."/>
        </authorList>
    </citation>
    <scope>NUCLEOTIDE SEQUENCE [LARGE SCALE GENOMIC DNA]</scope>
    <source>
        <strain evidence="1 2">JCM 14306</strain>
    </source>
</reference>
<evidence type="ECO:0000313" key="1">
    <source>
        <dbReference type="EMBL" id="GAA1626227.1"/>
    </source>
</evidence>
<dbReference type="Proteomes" id="UP001501319">
    <property type="component" value="Unassembled WGS sequence"/>
</dbReference>
<proteinExistence type="predicted"/>
<name>A0ABN2F3X6_9ACTN</name>
<protein>
    <submittedName>
        <fullName evidence="1">Uncharacterized protein</fullName>
    </submittedName>
</protein>
<accession>A0ABN2F3X6</accession>
<evidence type="ECO:0000313" key="2">
    <source>
        <dbReference type="Proteomes" id="UP001501319"/>
    </source>
</evidence>
<comment type="caution">
    <text evidence="1">The sequence shown here is derived from an EMBL/GenBank/DDBJ whole genome shotgun (WGS) entry which is preliminary data.</text>
</comment>
<organism evidence="1 2">
    <name type="scientific">Kribbella alba</name>
    <dbReference type="NCBI Taxonomy" id="190197"/>
    <lineage>
        <taxon>Bacteria</taxon>
        <taxon>Bacillati</taxon>
        <taxon>Actinomycetota</taxon>
        <taxon>Actinomycetes</taxon>
        <taxon>Propionibacteriales</taxon>
        <taxon>Kribbellaceae</taxon>
        <taxon>Kribbella</taxon>
    </lineage>
</organism>
<dbReference type="EMBL" id="BAAANE010000003">
    <property type="protein sequence ID" value="GAA1626227.1"/>
    <property type="molecule type" value="Genomic_DNA"/>
</dbReference>
<sequence length="91" mass="9759">MTVYNATDQGAGEAQGAESIDLLIRHLEAAKRVFSSPEGTPTQDEGELKAFPNTVCTLLYAQPGTFCPLLYLHFPAVTEAVTESARVEATT</sequence>
<dbReference type="RefSeq" id="WP_344109774.1">
    <property type="nucleotide sequence ID" value="NZ_BAAANE010000003.1"/>
</dbReference>